<accession>A0A1Q9AQ93</accession>
<feature type="compositionally biased region" description="Basic and acidic residues" evidence="1">
    <location>
        <begin position="1530"/>
        <end position="1542"/>
    </location>
</feature>
<proteinExistence type="predicted"/>
<protein>
    <submittedName>
        <fullName evidence="2">Uncharacterized protein</fullName>
    </submittedName>
</protein>
<dbReference type="EMBL" id="MKIO01000015">
    <property type="protein sequence ID" value="OLP57593.1"/>
    <property type="molecule type" value="Genomic_DNA"/>
</dbReference>
<reference evidence="2 3" key="1">
    <citation type="submission" date="2016-09" db="EMBL/GenBank/DDBJ databases">
        <title>Rhizobium sp. nov., a novel species isolated from the rice rhizosphere.</title>
        <authorList>
            <person name="Zhao J."/>
            <person name="Zhang X."/>
        </authorList>
    </citation>
    <scope>NUCLEOTIDE SEQUENCE [LARGE SCALE GENOMIC DNA]</scope>
    <source>
        <strain evidence="2 3">MH17</strain>
    </source>
</reference>
<name>A0A1Q9AQ93_9HYPH</name>
<feature type="region of interest" description="Disordered" evidence="1">
    <location>
        <begin position="1520"/>
        <end position="1548"/>
    </location>
</feature>
<dbReference type="Proteomes" id="UP000186143">
    <property type="component" value="Unassembled WGS sequence"/>
</dbReference>
<evidence type="ECO:0000256" key="1">
    <source>
        <dbReference type="SAM" id="MobiDB-lite"/>
    </source>
</evidence>
<gene>
    <name evidence="2" type="ORF">BJF92_23455</name>
</gene>
<evidence type="ECO:0000313" key="3">
    <source>
        <dbReference type="Proteomes" id="UP000186143"/>
    </source>
</evidence>
<evidence type="ECO:0000313" key="2">
    <source>
        <dbReference type="EMBL" id="OLP57593.1"/>
    </source>
</evidence>
<comment type="caution">
    <text evidence="2">The sequence shown here is derived from an EMBL/GenBank/DDBJ whole genome shotgun (WGS) entry which is preliminary data.</text>
</comment>
<dbReference type="OrthoDB" id="8430782at2"/>
<sequence length="1548" mass="170859">MTHYLLDKLRLASPAQRDALLAGGFEYDGDLEKIYGKAWREARAAGADVAKMLFVLGFVEGRIEPTLLARWLSSQAVDQAFRMAHHLIDYAGDAWRVFHNSFRLFLRQQAIELYGKPDPALAEETIYRELASLAKVAPSGSDQRFLAFRYCFLAGDRDQAAALASRRYFVGQFIDGRRSLDVAKDIEDAFRCIGPTPAPETLFDLMLAKDEIWRRQDALGTAQQLLEAQIAAGALDLAEGQLESHHVVGDEWHVINALLDADLPERARRLFDRKSPWKWFDDGVGEDGADAVATWTDLAVILLDDEQIERRIRMPAGKEASDKDVYSNTTRGEYLAKLRFALARATLRHGPDRDVTETATRFGASSNAELAILLLDGAQARMLAGQAAEALRYLADYKTRSEGEALHESWHLHAARLALAADDVDRAKRFFARARVPDLTNLEHKCEEVADAVDRLYDYASLAARLGQEEIHPAAPSEFLFRGAQNQIIRLGKTIGGIKAGGLVDAAEVTSTLKGALTFLAGAVATRLDDVLLGYRVRRIDKPLFNAICDLVGTVPSVAPEFAAAFDACLQLQICSFRDNAYIHGRFAETMFAADGDAVAAVARLERAQSAFNDARSPQDVIDQLAELTIAYGAIGFRDRARALLGEMREKSLGSYLAAKKDGQYHAWEGLLTAANRADPAGAADRAFTMLRQVAGVEETHANDQASRIAKSVLVEAIASGPTPAWDAYDWAVASAGPWRWPALVDAVTRGILRRRHDLALPLAVTWTALCLPYYDEAYNSVTRFGQFLHDVAALAPDEDLSAIERVIVDGLARDAMPSKRTALVCAFRDALADRGVENSAAHEAARHLTEWVAPTDDDDDGLPDYFDLNSWEEVEQAVAADRARRDARTNTHYGTFVNTTLGKRIGRILRAKPWAEARSFAARHKQLVGDRPVRDALARAALAAGDRAFAETLLLDGAKDCQGWGGWADSKLLRHHQARHLLGLNDAHQQARNDFLRDLAVGGHGTGSALWSVDEIFPLLFEQVDWPAMWDRLAEQLQGYVEFQKVAAIPRNPDQARDDLDLIARLFLDAARFGASDPREQAGDGLLALVRAGDLEIFRRACARLLDGDSRDALLGLRLLFEACDNQPVADAFRDALIPLAAHEDGCIAALAESLSHAWGGAALIPDVGLPAIYILELPPLDRTDRSLRYAGSLAPVIDDPGAWTEGFESCIDMLSRYASVPTANIRHSVARLINGWGGSARFGAKATKDLEHRLRPLGLLLPFARPHIVVAVRALRVVIGDFWRADRLSQAQFELLLHRLDGGPVLPPRDAPLARPTDATWPTLPSNTWSSRADDWLNGVDLRRSAGGERVVGEWCRYTFYELSSLFREDMLSTRGVGLDDDVDFEVAVNQMPRALWADGTITLFQDSHAISALTLNLRVSGIGERSEVLIFNPVIATRLGWRQSESDPLAFSDDNDVLMVQTASWRDGWPQEMQHGREMRWADGQRVELTDAGLARLSKGEQLPPLVTARWRTVTTRNPTTTNMSRWRSDDVSDGEHLADPQSPH</sequence>
<dbReference type="STRING" id="1672749.BJF92_23455"/>
<dbReference type="RefSeq" id="WP_075632873.1">
    <property type="nucleotide sequence ID" value="NZ_MKIO01000015.1"/>
</dbReference>
<organism evidence="2 3">
    <name type="scientific">Xaviernesmea rhizosphaerae</name>
    <dbReference type="NCBI Taxonomy" id="1672749"/>
    <lineage>
        <taxon>Bacteria</taxon>
        <taxon>Pseudomonadati</taxon>
        <taxon>Pseudomonadota</taxon>
        <taxon>Alphaproteobacteria</taxon>
        <taxon>Hyphomicrobiales</taxon>
        <taxon>Rhizobiaceae</taxon>
        <taxon>Rhizobium/Agrobacterium group</taxon>
        <taxon>Xaviernesmea</taxon>
    </lineage>
</organism>